<dbReference type="Proteomes" id="UP001251528">
    <property type="component" value="Unassembled WGS sequence"/>
</dbReference>
<proteinExistence type="predicted"/>
<dbReference type="EMBL" id="JASWJB010000172">
    <property type="protein sequence ID" value="KAK2594339.1"/>
    <property type="molecule type" value="Genomic_DNA"/>
</dbReference>
<sequence length="101" mass="10646">MQSACWSFVSTTLGSLVLFAAINGAANGGFFATMLTVVGNVFGSQRVSVVMGMIVTASAEGYLMGSPIPRQQIHPGQDLEMAESYRLMENIGCNIRTGHSG</sequence>
<dbReference type="AlphaFoldDB" id="A0AAJ0CJX1"/>
<dbReference type="InterPro" id="IPR036259">
    <property type="entry name" value="MFS_trans_sf"/>
</dbReference>
<comment type="caution">
    <text evidence="1">The sequence shown here is derived from an EMBL/GenBank/DDBJ whole genome shotgun (WGS) entry which is preliminary data.</text>
</comment>
<dbReference type="SUPFAM" id="SSF103473">
    <property type="entry name" value="MFS general substrate transporter"/>
    <property type="match status" value="1"/>
</dbReference>
<name>A0AAJ0CJX1_9HYPO</name>
<dbReference type="Gene3D" id="1.20.1250.20">
    <property type="entry name" value="MFS general substrate transporter like domains"/>
    <property type="match status" value="1"/>
</dbReference>
<evidence type="ECO:0000313" key="1">
    <source>
        <dbReference type="EMBL" id="KAK2594339.1"/>
    </source>
</evidence>
<keyword evidence="2" id="KW-1185">Reference proteome</keyword>
<evidence type="ECO:0000313" key="2">
    <source>
        <dbReference type="Proteomes" id="UP001251528"/>
    </source>
</evidence>
<accession>A0AAJ0CJX1</accession>
<protein>
    <submittedName>
        <fullName evidence="1">Uncharacterized protein</fullName>
    </submittedName>
</protein>
<gene>
    <name evidence="1" type="ORF">QQS21_007940</name>
</gene>
<reference evidence="1" key="1">
    <citation type="submission" date="2023-06" db="EMBL/GenBank/DDBJ databases">
        <title>Conoideocrella luteorostrata (Hypocreales: Clavicipitaceae), a potential biocontrol fungus for elongate hemlock scale in United States Christmas tree production areas.</title>
        <authorList>
            <person name="Barrett H."/>
            <person name="Lovett B."/>
            <person name="Macias A.M."/>
            <person name="Stajich J.E."/>
            <person name="Kasson M.T."/>
        </authorList>
    </citation>
    <scope>NUCLEOTIDE SEQUENCE</scope>
    <source>
        <strain evidence="1">ARSEF 14590</strain>
    </source>
</reference>
<organism evidence="1 2">
    <name type="scientific">Conoideocrella luteorostrata</name>
    <dbReference type="NCBI Taxonomy" id="1105319"/>
    <lineage>
        <taxon>Eukaryota</taxon>
        <taxon>Fungi</taxon>
        <taxon>Dikarya</taxon>
        <taxon>Ascomycota</taxon>
        <taxon>Pezizomycotina</taxon>
        <taxon>Sordariomycetes</taxon>
        <taxon>Hypocreomycetidae</taxon>
        <taxon>Hypocreales</taxon>
        <taxon>Clavicipitaceae</taxon>
        <taxon>Conoideocrella</taxon>
    </lineage>
</organism>